<keyword evidence="5" id="KW-1185">Reference proteome</keyword>
<evidence type="ECO:0000313" key="4">
    <source>
        <dbReference type="EMBL" id="MEU9580846.1"/>
    </source>
</evidence>
<dbReference type="GO" id="GO:0032259">
    <property type="term" value="P:methylation"/>
    <property type="evidence" value="ECO:0007669"/>
    <property type="project" value="UniProtKB-KW"/>
</dbReference>
<keyword evidence="1 4" id="KW-0489">Methyltransferase</keyword>
<dbReference type="Proteomes" id="UP001551584">
    <property type="component" value="Unassembled WGS sequence"/>
</dbReference>
<dbReference type="InterPro" id="IPR029063">
    <property type="entry name" value="SAM-dependent_MTases_sf"/>
</dbReference>
<proteinExistence type="predicted"/>
<accession>A0ABV3EXK9</accession>
<evidence type="ECO:0000256" key="3">
    <source>
        <dbReference type="ARBA" id="ARBA00022691"/>
    </source>
</evidence>
<dbReference type="SUPFAM" id="SSF53335">
    <property type="entry name" value="S-adenosyl-L-methionine-dependent methyltransferases"/>
    <property type="match status" value="1"/>
</dbReference>
<reference evidence="4 5" key="1">
    <citation type="submission" date="2024-06" db="EMBL/GenBank/DDBJ databases">
        <title>The Natural Products Discovery Center: Release of the First 8490 Sequenced Strains for Exploring Actinobacteria Biosynthetic Diversity.</title>
        <authorList>
            <person name="Kalkreuter E."/>
            <person name="Kautsar S.A."/>
            <person name="Yang D."/>
            <person name="Bader C.D."/>
            <person name="Teijaro C.N."/>
            <person name="Fluegel L."/>
            <person name="Davis C.M."/>
            <person name="Simpson J.R."/>
            <person name="Lauterbach L."/>
            <person name="Steele A.D."/>
            <person name="Gui C."/>
            <person name="Meng S."/>
            <person name="Li G."/>
            <person name="Viehrig K."/>
            <person name="Ye F."/>
            <person name="Su P."/>
            <person name="Kiefer A.F."/>
            <person name="Nichols A."/>
            <person name="Cepeda A.J."/>
            <person name="Yan W."/>
            <person name="Fan B."/>
            <person name="Jiang Y."/>
            <person name="Adhikari A."/>
            <person name="Zheng C.-J."/>
            <person name="Schuster L."/>
            <person name="Cowan T.M."/>
            <person name="Smanski M.J."/>
            <person name="Chevrette M.G."/>
            <person name="De Carvalho L.P.S."/>
            <person name="Shen B."/>
        </authorList>
    </citation>
    <scope>NUCLEOTIDE SEQUENCE [LARGE SCALE GENOMIC DNA]</scope>
    <source>
        <strain evidence="4 5">NPDC048117</strain>
    </source>
</reference>
<name>A0ABV3EXK9_9ACTN</name>
<evidence type="ECO:0000256" key="1">
    <source>
        <dbReference type="ARBA" id="ARBA00022603"/>
    </source>
</evidence>
<dbReference type="RefSeq" id="WP_166022638.1">
    <property type="nucleotide sequence ID" value="NZ_JBEZNA010000089.1"/>
</dbReference>
<keyword evidence="2" id="KW-0808">Transferase</keyword>
<dbReference type="Gene3D" id="3.40.50.150">
    <property type="entry name" value="Vaccinia Virus protein VP39"/>
    <property type="match status" value="1"/>
</dbReference>
<dbReference type="Pfam" id="PF01234">
    <property type="entry name" value="NNMT_PNMT_TEMT"/>
    <property type="match status" value="1"/>
</dbReference>
<dbReference type="PANTHER" id="PTHR10867">
    <property type="entry name" value="NNMT/PNMT/TEMT FAMILY MEMBER"/>
    <property type="match status" value="1"/>
</dbReference>
<dbReference type="PROSITE" id="PS51681">
    <property type="entry name" value="SAM_MT_NNMT_PNMT_TEMT"/>
    <property type="match status" value="1"/>
</dbReference>
<evidence type="ECO:0000313" key="5">
    <source>
        <dbReference type="Proteomes" id="UP001551584"/>
    </source>
</evidence>
<dbReference type="InterPro" id="IPR000940">
    <property type="entry name" value="NNMT_TEMT_trans"/>
</dbReference>
<gene>
    <name evidence="4" type="ORF">AB0D95_26860</name>
</gene>
<sequence length="250" mass="27586">MALNSEAPWDQFCPDDYVKRNYATPLDVDKKIVRLVGKHLVDHFGGGLRGPVKGVDVGAGANLYPALCMLPWCSGITLLEKAPKNLDYLRKQADPAGSGFDTAWDAFWDELAAYPEYAAVHDERRELFGKAADPRPGDLLELGGTTERWGVGAMFFVAESMSSSREEFLAAVDRFLGVLEPGAPFAAAFMLQSEGYEVGAYEFPAYKVDQPEVARALDPLAQKVTYHELDFTLRDGHEGMLLTLGFRRSD</sequence>
<dbReference type="EMBL" id="JBEZNA010000089">
    <property type="protein sequence ID" value="MEU9580846.1"/>
    <property type="molecule type" value="Genomic_DNA"/>
</dbReference>
<dbReference type="NCBIfam" id="NF040568">
    <property type="entry name" value="SCO2525_fam"/>
    <property type="match status" value="1"/>
</dbReference>
<organism evidence="4 5">
    <name type="scientific">Streptomyces chilikensis</name>
    <dbReference type="NCBI Taxonomy" id="1194079"/>
    <lineage>
        <taxon>Bacteria</taxon>
        <taxon>Bacillati</taxon>
        <taxon>Actinomycetota</taxon>
        <taxon>Actinomycetes</taxon>
        <taxon>Kitasatosporales</taxon>
        <taxon>Streptomycetaceae</taxon>
        <taxon>Streptomyces</taxon>
    </lineage>
</organism>
<evidence type="ECO:0000256" key="2">
    <source>
        <dbReference type="ARBA" id="ARBA00022679"/>
    </source>
</evidence>
<keyword evidence="3" id="KW-0949">S-adenosyl-L-methionine</keyword>
<dbReference type="PANTHER" id="PTHR10867:SF17">
    <property type="entry name" value="NICOTINAMIDE N-METHYLTRANSFERASE"/>
    <property type="match status" value="1"/>
</dbReference>
<dbReference type="GO" id="GO:0008168">
    <property type="term" value="F:methyltransferase activity"/>
    <property type="evidence" value="ECO:0007669"/>
    <property type="project" value="UniProtKB-KW"/>
</dbReference>
<comment type="caution">
    <text evidence="4">The sequence shown here is derived from an EMBL/GenBank/DDBJ whole genome shotgun (WGS) entry which is preliminary data.</text>
</comment>
<protein>
    <submittedName>
        <fullName evidence="4">SCO2525 family SAM-dependent methyltransferase</fullName>
    </submittedName>
</protein>